<dbReference type="InterPro" id="IPR013561">
    <property type="entry name" value="FilR1_middle_dom"/>
</dbReference>
<feature type="domain" description="Methanogenesis regulatory protein FilR1 middle" evidence="1">
    <location>
        <begin position="139"/>
        <end position="266"/>
    </location>
</feature>
<dbReference type="PIRSF" id="PIRSF006692">
    <property type="entry name" value="TF_HTH_AF0396_prd"/>
    <property type="match status" value="1"/>
</dbReference>
<name>A0A166AKJ2_9EURY</name>
<gene>
    <name evidence="2" type="ORF">MBCUR_11630</name>
</gene>
<dbReference type="Gene3D" id="1.10.10.10">
    <property type="entry name" value="Winged helix-like DNA-binding domain superfamily/Winged helix DNA-binding domain"/>
    <property type="match status" value="1"/>
</dbReference>
<dbReference type="Pfam" id="PF08350">
    <property type="entry name" value="FilR1_middle"/>
    <property type="match status" value="1"/>
</dbReference>
<comment type="caution">
    <text evidence="2">The sequence shown here is derived from an EMBL/GenBank/DDBJ whole genome shotgun (WGS) entry which is preliminary data.</text>
</comment>
<organism evidence="2 3">
    <name type="scientific">Methanobrevibacter curvatus</name>
    <dbReference type="NCBI Taxonomy" id="49547"/>
    <lineage>
        <taxon>Archaea</taxon>
        <taxon>Methanobacteriati</taxon>
        <taxon>Methanobacteriota</taxon>
        <taxon>Methanomada group</taxon>
        <taxon>Methanobacteria</taxon>
        <taxon>Methanobacteriales</taxon>
        <taxon>Methanobacteriaceae</taxon>
        <taxon>Methanobrevibacter</taxon>
    </lineage>
</organism>
<accession>A0A166AKJ2</accession>
<evidence type="ECO:0000259" key="1">
    <source>
        <dbReference type="Pfam" id="PF08350"/>
    </source>
</evidence>
<proteinExistence type="predicted"/>
<evidence type="ECO:0000313" key="2">
    <source>
        <dbReference type="EMBL" id="KZX12154.1"/>
    </source>
</evidence>
<keyword evidence="3" id="KW-1185">Reference proteome</keyword>
<dbReference type="InterPro" id="IPR036390">
    <property type="entry name" value="WH_DNA-bd_sf"/>
</dbReference>
<sequence length="308" mass="36026">MENENNTIKMYNLNEFNHLKYLLNSNVRTKILISLYEGEKSVITLKNIVKKPSATISQALRLLLNLELIKKEKKIISLSSKGTVVVANIIKLIETWHMFVKEEKFWITHKASHIPHKLFKKIHLLRGCQYVQCDENNINKTLSVFNNLIRKSRKIKMFLPIYSHKHLEIILKAIDNDLLELEIILNKEILSQILESEFKNDFEYAVEENKIKFHLTDKKNHIFLVTGSNFVFLGLFLKDGFFDDSTIILGQNEDNLEWGKELFNNLKGVEEISIEDSENNYIIQPIFPKKDIKIEGETKISFKNGMLF</sequence>
<dbReference type="EMBL" id="LWMV01000172">
    <property type="protein sequence ID" value="KZX12154.1"/>
    <property type="molecule type" value="Genomic_DNA"/>
</dbReference>
<dbReference type="Proteomes" id="UP000077245">
    <property type="component" value="Unassembled WGS sequence"/>
</dbReference>
<dbReference type="OrthoDB" id="11410at2157"/>
<dbReference type="PATRIC" id="fig|49547.3.peg.1244"/>
<protein>
    <recommendedName>
        <fullName evidence="1">Methanogenesis regulatory protein FilR1 middle domain-containing protein</fullName>
    </recommendedName>
</protein>
<reference evidence="2 3" key="1">
    <citation type="submission" date="2016-04" db="EMBL/GenBank/DDBJ databases">
        <title>Genome sequence of Methanobrevibacter curvatus DSM 11111.</title>
        <authorList>
            <person name="Poehlein A."/>
            <person name="Seedorf H."/>
            <person name="Daniel R."/>
        </authorList>
    </citation>
    <scope>NUCLEOTIDE SEQUENCE [LARGE SCALE GENOMIC DNA]</scope>
    <source>
        <strain evidence="2 3">DSM 11111</strain>
    </source>
</reference>
<dbReference type="SUPFAM" id="SSF46785">
    <property type="entry name" value="Winged helix' DNA-binding domain"/>
    <property type="match status" value="1"/>
</dbReference>
<dbReference type="InterPro" id="IPR016490">
    <property type="entry name" value="Tscrpt_reg_HTH_AF0396-typ3"/>
</dbReference>
<dbReference type="AlphaFoldDB" id="A0A166AKJ2"/>
<dbReference type="RefSeq" id="WP_067091441.1">
    <property type="nucleotide sequence ID" value="NZ_LWMV01000172.1"/>
</dbReference>
<dbReference type="InterPro" id="IPR036388">
    <property type="entry name" value="WH-like_DNA-bd_sf"/>
</dbReference>
<evidence type="ECO:0000313" key="3">
    <source>
        <dbReference type="Proteomes" id="UP000077245"/>
    </source>
</evidence>